<feature type="coiled-coil region" evidence="1">
    <location>
        <begin position="44"/>
        <end position="97"/>
    </location>
</feature>
<dbReference type="Pfam" id="PF13005">
    <property type="entry name" value="zf-IS66"/>
    <property type="match status" value="1"/>
</dbReference>
<evidence type="ECO:0000259" key="4">
    <source>
        <dbReference type="Pfam" id="PF13007"/>
    </source>
</evidence>
<reference evidence="6 7" key="1">
    <citation type="submission" date="2023-04" db="EMBL/GenBank/DDBJ databases">
        <title>Australian commercial rhizobial inoculants.</title>
        <authorList>
            <person name="Kohlmeier M.G."/>
            <person name="O'Hara G.W."/>
            <person name="Colombi E."/>
            <person name="Ramsay J.P."/>
            <person name="Terpolilli J."/>
        </authorList>
    </citation>
    <scope>NUCLEOTIDE SEQUENCE [LARGE SCALE GENOMIC DNA]</scope>
    <source>
        <strain evidence="6 7">CB627</strain>
    </source>
</reference>
<dbReference type="PANTHER" id="PTHR33678">
    <property type="entry name" value="BLL1576 PROTEIN"/>
    <property type="match status" value="1"/>
</dbReference>
<proteinExistence type="predicted"/>
<dbReference type="InterPro" id="IPR052344">
    <property type="entry name" value="Transposase-related"/>
</dbReference>
<evidence type="ECO:0000313" key="7">
    <source>
        <dbReference type="Proteomes" id="UP001221546"/>
    </source>
</evidence>
<dbReference type="InterPro" id="IPR039552">
    <property type="entry name" value="IS66_C"/>
</dbReference>
<keyword evidence="1" id="KW-0175">Coiled coil</keyword>
<feature type="domain" description="Transposase TnpC homeodomain" evidence="4">
    <location>
        <begin position="53"/>
        <end position="130"/>
    </location>
</feature>
<dbReference type="InterPro" id="IPR024463">
    <property type="entry name" value="Transposase_TnpC_homeodom"/>
</dbReference>
<dbReference type="Pfam" id="PF13007">
    <property type="entry name" value="LZ_Tnp_IS66"/>
    <property type="match status" value="1"/>
</dbReference>
<dbReference type="InterPro" id="IPR024474">
    <property type="entry name" value="Znf_dom_IS66"/>
</dbReference>
<dbReference type="Pfam" id="PF13817">
    <property type="entry name" value="DDE_Tnp_IS66_C"/>
    <property type="match status" value="1"/>
</dbReference>
<accession>A0ABY8JMB2</accession>
<evidence type="ECO:0000256" key="1">
    <source>
        <dbReference type="SAM" id="Coils"/>
    </source>
</evidence>
<gene>
    <name evidence="6" type="ORF">QA636_14895</name>
</gene>
<evidence type="ECO:0000259" key="2">
    <source>
        <dbReference type="Pfam" id="PF03050"/>
    </source>
</evidence>
<protein>
    <submittedName>
        <fullName evidence="6">IS66 family transposase</fullName>
    </submittedName>
</protein>
<organism evidence="6 7">
    <name type="scientific">Bradyrhizobium brasilense</name>
    <dbReference type="NCBI Taxonomy" id="1419277"/>
    <lineage>
        <taxon>Bacteria</taxon>
        <taxon>Pseudomonadati</taxon>
        <taxon>Pseudomonadota</taxon>
        <taxon>Alphaproteobacteria</taxon>
        <taxon>Hyphomicrobiales</taxon>
        <taxon>Nitrobacteraceae</taxon>
        <taxon>Bradyrhizobium</taxon>
    </lineage>
</organism>
<feature type="domain" description="Transposase IS66 central" evidence="2">
    <location>
        <begin position="195"/>
        <end position="493"/>
    </location>
</feature>
<feature type="domain" description="Transposase IS66 C-terminal" evidence="5">
    <location>
        <begin position="500"/>
        <end position="537"/>
    </location>
</feature>
<evidence type="ECO:0000259" key="5">
    <source>
        <dbReference type="Pfam" id="PF13817"/>
    </source>
</evidence>
<dbReference type="Proteomes" id="UP001221546">
    <property type="component" value="Chromosome"/>
</dbReference>
<keyword evidence="7" id="KW-1185">Reference proteome</keyword>
<feature type="domain" description="Transposase IS66 zinc-finger binding" evidence="3">
    <location>
        <begin position="135"/>
        <end position="180"/>
    </location>
</feature>
<name>A0ABY8JMB2_9BRAD</name>
<dbReference type="Pfam" id="PF03050">
    <property type="entry name" value="DDE_Tnp_IS66"/>
    <property type="match status" value="1"/>
</dbReference>
<dbReference type="PANTHER" id="PTHR33678:SF1">
    <property type="entry name" value="BLL1576 PROTEIN"/>
    <property type="match status" value="1"/>
</dbReference>
<dbReference type="RefSeq" id="WP_310885725.1">
    <property type="nucleotide sequence ID" value="NZ_CP121646.1"/>
</dbReference>
<dbReference type="EMBL" id="CP121646">
    <property type="protein sequence ID" value="WFU66715.1"/>
    <property type="molecule type" value="Genomic_DNA"/>
</dbReference>
<sequence length="554" mass="62374">MTSKPDDLPSDLASAYLALLAEREMLQAERDVAVADAASARAELSDNEALIAHLELRIEKLKRELHGQRSERSARLLEQLELELEELVTTASEDELTAQAAAAKTQNVRPFTRKRPVRKPWPDDIEHERVVVEAPTTCACCGGSRLAKVGEDVTKTLEEIPRRFKVIETVREKFTCRDCETISQAPAPFHATPRGFIGPQLLATILFDKFGMHIPLNRQSARFKSERIDLSLSTLADQVGHGTFAVMPLFHLIERHVLAAERLHGDDTTIRILAKGKCTTGRIWTYVRDDRPFAGPAPPAAVYYASGDRRGEHPQKHLAAFAGILQADCYNGFEPLFDPQKKTLPITPAYCFAHARRGFFELADIEKNAREGKKSKPVSPIALEAVKRLDALFEIERAINGCDADDRRAVRQEQSKPLLDDMHAWLLRERETLSRSSEVLKPINYMLRRWEGFARFLDDGRICLTNNCAERALRGIALGRRNWTFAGSQRGANRAAIMLTMITTCRLNDVDPKAWLADVLTRIADLPTSRLHELLPWEWKLLRQAAEPSDQRAA</sequence>
<evidence type="ECO:0000313" key="6">
    <source>
        <dbReference type="EMBL" id="WFU66715.1"/>
    </source>
</evidence>
<evidence type="ECO:0000259" key="3">
    <source>
        <dbReference type="Pfam" id="PF13005"/>
    </source>
</evidence>
<dbReference type="InterPro" id="IPR004291">
    <property type="entry name" value="Transposase_IS66_central"/>
</dbReference>
<dbReference type="NCBIfam" id="NF033517">
    <property type="entry name" value="transpos_IS66"/>
    <property type="match status" value="1"/>
</dbReference>